<sequence>MISIAERGVKLGDAVSVRNCFRGSKWVPGTIIQEAGPLSARVELEDGMVVRRHQDQLISRTTEPLCPSPTAQRAGYSKEGSVVPEVALPDVNSPEVTCGELESPTTPEDPSLVPATSVRRYPVRDRRPPQRYY</sequence>
<accession>A0ABN8QES4</accession>
<keyword evidence="3" id="KW-1185">Reference proteome</keyword>
<protein>
    <recommendedName>
        <fullName evidence="4">Agenet-like domain-containing protein</fullName>
    </recommendedName>
</protein>
<feature type="region of interest" description="Disordered" evidence="1">
    <location>
        <begin position="92"/>
        <end position="133"/>
    </location>
</feature>
<gene>
    <name evidence="2" type="ORF">PLOB_00005680</name>
</gene>
<dbReference type="EMBL" id="CALNXK010000125">
    <property type="protein sequence ID" value="CAH3163173.1"/>
    <property type="molecule type" value="Genomic_DNA"/>
</dbReference>
<feature type="compositionally biased region" description="Basic and acidic residues" evidence="1">
    <location>
        <begin position="122"/>
        <end position="133"/>
    </location>
</feature>
<evidence type="ECO:0000313" key="2">
    <source>
        <dbReference type="EMBL" id="CAH3163173.1"/>
    </source>
</evidence>
<dbReference type="Proteomes" id="UP001159405">
    <property type="component" value="Unassembled WGS sequence"/>
</dbReference>
<name>A0ABN8QES4_9CNID</name>
<organism evidence="2 3">
    <name type="scientific">Porites lobata</name>
    <dbReference type="NCBI Taxonomy" id="104759"/>
    <lineage>
        <taxon>Eukaryota</taxon>
        <taxon>Metazoa</taxon>
        <taxon>Cnidaria</taxon>
        <taxon>Anthozoa</taxon>
        <taxon>Hexacorallia</taxon>
        <taxon>Scleractinia</taxon>
        <taxon>Fungiina</taxon>
        <taxon>Poritidae</taxon>
        <taxon>Porites</taxon>
    </lineage>
</organism>
<feature type="region of interest" description="Disordered" evidence="1">
    <location>
        <begin position="62"/>
        <end position="81"/>
    </location>
</feature>
<comment type="caution">
    <text evidence="2">The sequence shown here is derived from an EMBL/GenBank/DDBJ whole genome shotgun (WGS) entry which is preliminary data.</text>
</comment>
<evidence type="ECO:0000313" key="3">
    <source>
        <dbReference type="Proteomes" id="UP001159405"/>
    </source>
</evidence>
<evidence type="ECO:0008006" key="4">
    <source>
        <dbReference type="Google" id="ProtNLM"/>
    </source>
</evidence>
<proteinExistence type="predicted"/>
<evidence type="ECO:0000256" key="1">
    <source>
        <dbReference type="SAM" id="MobiDB-lite"/>
    </source>
</evidence>
<reference evidence="2 3" key="1">
    <citation type="submission" date="2022-05" db="EMBL/GenBank/DDBJ databases">
        <authorList>
            <consortium name="Genoscope - CEA"/>
            <person name="William W."/>
        </authorList>
    </citation>
    <scope>NUCLEOTIDE SEQUENCE [LARGE SCALE GENOMIC DNA]</scope>
</reference>